<dbReference type="InterPro" id="IPR007401">
    <property type="entry name" value="DUF454"/>
</dbReference>
<dbReference type="PANTHER" id="PTHR35813">
    <property type="entry name" value="INNER MEMBRANE PROTEIN YBAN"/>
    <property type="match status" value="1"/>
</dbReference>
<accession>A0A377GVL9</accession>
<evidence type="ECO:0000256" key="1">
    <source>
        <dbReference type="SAM" id="Phobius"/>
    </source>
</evidence>
<keyword evidence="3" id="KW-1185">Reference proteome</keyword>
<feature type="transmembrane region" description="Helical" evidence="1">
    <location>
        <begin position="6"/>
        <end position="39"/>
    </location>
</feature>
<feature type="transmembrane region" description="Helical" evidence="1">
    <location>
        <begin position="95"/>
        <end position="113"/>
    </location>
</feature>
<dbReference type="PANTHER" id="PTHR35813:SF1">
    <property type="entry name" value="INNER MEMBRANE PROTEIN YBAN"/>
    <property type="match status" value="1"/>
</dbReference>
<dbReference type="Proteomes" id="UP000255328">
    <property type="component" value="Unassembled WGS sequence"/>
</dbReference>
<keyword evidence="1" id="KW-0812">Transmembrane</keyword>
<name>A0A377GVL9_9FUSO</name>
<keyword evidence="1" id="KW-0472">Membrane</keyword>
<evidence type="ECO:0000313" key="2">
    <source>
        <dbReference type="EMBL" id="STO31030.1"/>
    </source>
</evidence>
<dbReference type="GO" id="GO:0005886">
    <property type="term" value="C:plasma membrane"/>
    <property type="evidence" value="ECO:0007669"/>
    <property type="project" value="TreeGrafter"/>
</dbReference>
<organism evidence="2 3">
    <name type="scientific">Fusobacterium necrogenes</name>
    <dbReference type="NCBI Taxonomy" id="858"/>
    <lineage>
        <taxon>Bacteria</taxon>
        <taxon>Fusobacteriati</taxon>
        <taxon>Fusobacteriota</taxon>
        <taxon>Fusobacteriia</taxon>
        <taxon>Fusobacteriales</taxon>
        <taxon>Fusobacteriaceae</taxon>
        <taxon>Fusobacterium</taxon>
    </lineage>
</organism>
<dbReference type="AlphaFoldDB" id="A0A377GVL9"/>
<sequence>MKKKIFFVVGILSIILGSIGIFLPILPTTPFLLLSAYCFNKSSEKFHKALLENKIFGKYIKDYQEKKGVSRKNKFIAILTLIISVTFSITKISNLYLKIFLIVILIVVSFHILKLKTLN</sequence>
<dbReference type="Pfam" id="PF04304">
    <property type="entry name" value="DUF454"/>
    <property type="match status" value="1"/>
</dbReference>
<keyword evidence="1" id="KW-1133">Transmembrane helix</keyword>
<gene>
    <name evidence="2" type="primary">ybaN</name>
    <name evidence="2" type="ORF">NCTC10723_00469</name>
</gene>
<evidence type="ECO:0000313" key="3">
    <source>
        <dbReference type="Proteomes" id="UP000255328"/>
    </source>
</evidence>
<proteinExistence type="predicted"/>
<feature type="transmembrane region" description="Helical" evidence="1">
    <location>
        <begin position="73"/>
        <end position="89"/>
    </location>
</feature>
<reference evidence="2 3" key="1">
    <citation type="submission" date="2018-06" db="EMBL/GenBank/DDBJ databases">
        <authorList>
            <consortium name="Pathogen Informatics"/>
            <person name="Doyle S."/>
        </authorList>
    </citation>
    <scope>NUCLEOTIDE SEQUENCE [LARGE SCALE GENOMIC DNA]</scope>
    <source>
        <strain evidence="2 3">NCTC10723</strain>
    </source>
</reference>
<dbReference type="PIRSF" id="PIRSF016789">
    <property type="entry name" value="DUF454"/>
    <property type="match status" value="1"/>
</dbReference>
<protein>
    <submittedName>
        <fullName evidence="2">Inner membrane protein ybaN</fullName>
    </submittedName>
</protein>
<dbReference type="EMBL" id="UGGU01000003">
    <property type="protein sequence ID" value="STO31030.1"/>
    <property type="molecule type" value="Genomic_DNA"/>
</dbReference>
<dbReference type="RefSeq" id="WP_172606931.1">
    <property type="nucleotide sequence ID" value="NZ_CASFEE010000001.1"/>
</dbReference>